<evidence type="ECO:0000313" key="4">
    <source>
        <dbReference type="Proteomes" id="UP000261325"/>
    </source>
</evidence>
<dbReference type="Pfam" id="PF00005">
    <property type="entry name" value="ABC_tran"/>
    <property type="match status" value="1"/>
</dbReference>
<dbReference type="InterPro" id="IPR050611">
    <property type="entry name" value="ABCF"/>
</dbReference>
<gene>
    <name evidence="3" type="ORF">DCF82_00940</name>
</gene>
<sequence length="78" mass="8067">MLTITDLSLQRGGVWLLENVNLTVQPGQRVAIVGANGAGKSSLFQLLLGQLAPEQGSVALPGGCRIAHMAQEVAASSR</sequence>
<accession>A0A3B8W8W8</accession>
<keyword evidence="3" id="KW-0067">ATP-binding</keyword>
<dbReference type="GO" id="GO:0016887">
    <property type="term" value="F:ATP hydrolysis activity"/>
    <property type="evidence" value="ECO:0007669"/>
    <property type="project" value="InterPro"/>
</dbReference>
<name>A0A3B8W8W8_MARNT</name>
<evidence type="ECO:0000256" key="1">
    <source>
        <dbReference type="ARBA" id="ARBA00022737"/>
    </source>
</evidence>
<organism evidence="3 4">
    <name type="scientific">Marinobacter nauticus</name>
    <name type="common">Marinobacter hydrocarbonoclasticus</name>
    <name type="synonym">Marinobacter aquaeolei</name>
    <dbReference type="NCBI Taxonomy" id="2743"/>
    <lineage>
        <taxon>Bacteria</taxon>
        <taxon>Pseudomonadati</taxon>
        <taxon>Pseudomonadota</taxon>
        <taxon>Gammaproteobacteria</taxon>
        <taxon>Pseudomonadales</taxon>
        <taxon>Marinobacteraceae</taxon>
        <taxon>Marinobacter</taxon>
    </lineage>
</organism>
<proteinExistence type="predicted"/>
<dbReference type="InterPro" id="IPR027417">
    <property type="entry name" value="P-loop_NTPase"/>
</dbReference>
<evidence type="ECO:0000259" key="2">
    <source>
        <dbReference type="Pfam" id="PF00005"/>
    </source>
</evidence>
<dbReference type="SUPFAM" id="SSF52540">
    <property type="entry name" value="P-loop containing nucleoside triphosphate hydrolases"/>
    <property type="match status" value="1"/>
</dbReference>
<dbReference type="GO" id="GO:0005524">
    <property type="term" value="F:ATP binding"/>
    <property type="evidence" value="ECO:0007669"/>
    <property type="project" value="UniProtKB-KW"/>
</dbReference>
<feature type="non-terminal residue" evidence="3">
    <location>
        <position position="78"/>
    </location>
</feature>
<dbReference type="PANTHER" id="PTHR19211:SF123">
    <property type="entry name" value="ABC TRANSPORTER"/>
    <property type="match status" value="1"/>
</dbReference>
<dbReference type="Proteomes" id="UP000261325">
    <property type="component" value="Unassembled WGS sequence"/>
</dbReference>
<dbReference type="PANTHER" id="PTHR19211">
    <property type="entry name" value="ATP-BINDING TRANSPORT PROTEIN-RELATED"/>
    <property type="match status" value="1"/>
</dbReference>
<keyword evidence="1" id="KW-0677">Repeat</keyword>
<dbReference type="AlphaFoldDB" id="A0A3B8W8W8"/>
<protein>
    <submittedName>
        <fullName evidence="3">ABC transporter ATP-binding protein</fullName>
    </submittedName>
</protein>
<feature type="domain" description="ABC transporter" evidence="2">
    <location>
        <begin position="17"/>
        <end position="61"/>
    </location>
</feature>
<reference evidence="3 4" key="1">
    <citation type="journal article" date="2018" name="Nat. Biotechnol.">
        <title>A standardized bacterial taxonomy based on genome phylogeny substantially revises the tree of life.</title>
        <authorList>
            <person name="Parks D.H."/>
            <person name="Chuvochina M."/>
            <person name="Waite D.W."/>
            <person name="Rinke C."/>
            <person name="Skarshewski A."/>
            <person name="Chaumeil P.A."/>
            <person name="Hugenholtz P."/>
        </authorList>
    </citation>
    <scope>NUCLEOTIDE SEQUENCE [LARGE SCALE GENOMIC DNA]</scope>
    <source>
        <strain evidence="3">UBA9049</strain>
    </source>
</reference>
<dbReference type="EMBL" id="DLYI01000010">
    <property type="protein sequence ID" value="HAC26381.1"/>
    <property type="molecule type" value="Genomic_DNA"/>
</dbReference>
<keyword evidence="3" id="KW-0547">Nucleotide-binding</keyword>
<comment type="caution">
    <text evidence="3">The sequence shown here is derived from an EMBL/GenBank/DDBJ whole genome shotgun (WGS) entry which is preliminary data.</text>
</comment>
<dbReference type="InterPro" id="IPR003439">
    <property type="entry name" value="ABC_transporter-like_ATP-bd"/>
</dbReference>
<evidence type="ECO:0000313" key="3">
    <source>
        <dbReference type="EMBL" id="HAC26381.1"/>
    </source>
</evidence>
<dbReference type="Gene3D" id="3.40.50.300">
    <property type="entry name" value="P-loop containing nucleotide triphosphate hydrolases"/>
    <property type="match status" value="1"/>
</dbReference>